<dbReference type="EMBL" id="CAJNRE010004097">
    <property type="protein sequence ID" value="CAF2032704.1"/>
    <property type="molecule type" value="Genomic_DNA"/>
</dbReference>
<reference evidence="2" key="1">
    <citation type="submission" date="2021-02" db="EMBL/GenBank/DDBJ databases">
        <authorList>
            <person name="Nowell W R."/>
        </authorList>
    </citation>
    <scope>NUCLEOTIDE SEQUENCE</scope>
</reference>
<gene>
    <name evidence="2" type="ORF">MBJ925_LOCUS10119</name>
</gene>
<comment type="caution">
    <text evidence="2">The sequence shown here is derived from an EMBL/GenBank/DDBJ whole genome shotgun (WGS) entry which is preliminary data.</text>
</comment>
<sequence length="447" mass="51058">MSRFCSHKSTTDVALQIDSKKRRESSTIVSDCTIITATSLLSKKYGLLPCFCDYDSIGMMRHRRASLRLPKSSNAFWHRNSNSKGKLIREKQQRNNSTAFENQQVKLSTSRNFQIFRKPILQRFKRKSKRKMPTITARSVVHKRTNINAIGHRNNAEQSLVDSLCNIQPSCNLSSSTQNDSHHSSYDSYRLVLHDDSHHIDDDENKKDTLQPPVSSLKTEQQNINATNKISKTIQETPQTNMNEIKSLRKIKHTTATSQKNTFNKRATKSNRQTVISAKRKKSSKRKHTAKRKTSLSKRNIILTSQVKNSTAFLTEIGSKTNPKRINHGRSPFSNPNIFHSIPSMQNSDEITKDNIHENHLCCKPISSVKNLSISDQKKLIEHNHLTLISLLPIYLDSQNNFEHKIREKTNISHNGASELNHLMNEWGSVRLFIGANSHYKALSQAI</sequence>
<evidence type="ECO:0000313" key="3">
    <source>
        <dbReference type="Proteomes" id="UP000663824"/>
    </source>
</evidence>
<feature type="compositionally biased region" description="Polar residues" evidence="1">
    <location>
        <begin position="256"/>
        <end position="276"/>
    </location>
</feature>
<feature type="compositionally biased region" description="Basic residues" evidence="1">
    <location>
        <begin position="278"/>
        <end position="295"/>
    </location>
</feature>
<protein>
    <submittedName>
        <fullName evidence="2">Uncharacterized protein</fullName>
    </submittedName>
</protein>
<accession>A0A816N7B4</accession>
<feature type="region of interest" description="Disordered" evidence="1">
    <location>
        <begin position="199"/>
        <end position="220"/>
    </location>
</feature>
<name>A0A816N7B4_9BILA</name>
<evidence type="ECO:0000313" key="2">
    <source>
        <dbReference type="EMBL" id="CAF2032704.1"/>
    </source>
</evidence>
<proteinExistence type="predicted"/>
<feature type="compositionally biased region" description="Basic and acidic residues" evidence="1">
    <location>
        <begin position="199"/>
        <end position="209"/>
    </location>
</feature>
<feature type="region of interest" description="Disordered" evidence="1">
    <location>
        <begin position="256"/>
        <end position="295"/>
    </location>
</feature>
<organism evidence="2 3">
    <name type="scientific">Rotaria magnacalcarata</name>
    <dbReference type="NCBI Taxonomy" id="392030"/>
    <lineage>
        <taxon>Eukaryota</taxon>
        <taxon>Metazoa</taxon>
        <taxon>Spiralia</taxon>
        <taxon>Gnathifera</taxon>
        <taxon>Rotifera</taxon>
        <taxon>Eurotatoria</taxon>
        <taxon>Bdelloidea</taxon>
        <taxon>Philodinida</taxon>
        <taxon>Philodinidae</taxon>
        <taxon>Rotaria</taxon>
    </lineage>
</organism>
<dbReference type="Proteomes" id="UP000663824">
    <property type="component" value="Unassembled WGS sequence"/>
</dbReference>
<evidence type="ECO:0000256" key="1">
    <source>
        <dbReference type="SAM" id="MobiDB-lite"/>
    </source>
</evidence>
<dbReference type="AlphaFoldDB" id="A0A816N7B4"/>